<dbReference type="PANTHER" id="PTHR15172:SF1">
    <property type="entry name" value="GALACTOCEREBROSIDASE"/>
    <property type="match status" value="1"/>
</dbReference>
<evidence type="ECO:0000256" key="14">
    <source>
        <dbReference type="ARBA" id="ARBA00023982"/>
    </source>
</evidence>
<feature type="domain" description="Glycosyl hydrolase family 59 central" evidence="22">
    <location>
        <begin position="404"/>
        <end position="518"/>
    </location>
</feature>
<evidence type="ECO:0000256" key="2">
    <source>
        <dbReference type="ARBA" id="ARBA00005637"/>
    </source>
</evidence>
<keyword evidence="25" id="KW-1185">Reference proteome</keyword>
<dbReference type="InterPro" id="IPR049162">
    <property type="entry name" value="GH59_C"/>
</dbReference>
<keyword evidence="10" id="KW-1015">Disulfide bond</keyword>
<feature type="domain" description="Glycosyl hydrolase family 59 catalytic" evidence="21">
    <location>
        <begin position="37"/>
        <end position="233"/>
    </location>
</feature>
<name>A0A9Q1IX21_SYNKA</name>
<dbReference type="GO" id="GO:0004336">
    <property type="term" value="F:galactosylceramidase activity"/>
    <property type="evidence" value="ECO:0007669"/>
    <property type="project" value="UniProtKB-EC"/>
</dbReference>
<evidence type="ECO:0000256" key="3">
    <source>
        <dbReference type="ARBA" id="ARBA00012657"/>
    </source>
</evidence>
<dbReference type="InterPro" id="IPR035394">
    <property type="entry name" value="Glyco_hydro_59_dom"/>
</dbReference>
<dbReference type="OrthoDB" id="440760at2759"/>
<dbReference type="Pfam" id="PF21708">
    <property type="entry name" value="Glyco_hydro_59_C"/>
    <property type="match status" value="1"/>
</dbReference>
<evidence type="ECO:0000256" key="4">
    <source>
        <dbReference type="ARBA" id="ARBA00019657"/>
    </source>
</evidence>
<dbReference type="InterPro" id="IPR013785">
    <property type="entry name" value="Aldolase_TIM"/>
</dbReference>
<comment type="catalytic activity">
    <reaction evidence="16">
        <text>a beta-D-galactosyl-(1&lt;-&gt;1')-N-acylsphing-4-enine + H2O = an N-acylsphing-4-enine + D-galactose</text>
        <dbReference type="Rhea" id="RHEA:14297"/>
        <dbReference type="ChEBI" id="CHEBI:4139"/>
        <dbReference type="ChEBI" id="CHEBI:15377"/>
        <dbReference type="ChEBI" id="CHEBI:18390"/>
        <dbReference type="ChEBI" id="CHEBI:52639"/>
        <dbReference type="EC" id="3.2.1.46"/>
    </reaction>
    <physiologicalReaction direction="left-to-right" evidence="16">
        <dbReference type="Rhea" id="RHEA:14298"/>
    </physiologicalReaction>
</comment>
<keyword evidence="11" id="KW-0325">Glycoprotein</keyword>
<dbReference type="PRINTS" id="PR00850">
    <property type="entry name" value="GLHYDRLASE59"/>
</dbReference>
<dbReference type="Proteomes" id="UP001152622">
    <property type="component" value="Chromosome 6"/>
</dbReference>
<evidence type="ECO:0000256" key="15">
    <source>
        <dbReference type="ARBA" id="ARBA00033098"/>
    </source>
</evidence>
<keyword evidence="9" id="KW-0443">Lipid metabolism</keyword>
<evidence type="ECO:0000256" key="19">
    <source>
        <dbReference type="PIRSR" id="PIRSR601286-50"/>
    </source>
</evidence>
<evidence type="ECO:0000259" key="22">
    <source>
        <dbReference type="Pfam" id="PF17387"/>
    </source>
</evidence>
<evidence type="ECO:0000256" key="20">
    <source>
        <dbReference type="SAM" id="SignalP"/>
    </source>
</evidence>
<evidence type="ECO:0000256" key="6">
    <source>
        <dbReference type="ARBA" id="ARBA00022801"/>
    </source>
</evidence>
<proteinExistence type="inferred from homology"/>
<evidence type="ECO:0000259" key="23">
    <source>
        <dbReference type="Pfam" id="PF21708"/>
    </source>
</evidence>
<dbReference type="PANTHER" id="PTHR15172">
    <property type="entry name" value="GALACTOCEREBROSIDASE"/>
    <property type="match status" value="1"/>
</dbReference>
<dbReference type="EC" id="3.2.1.46" evidence="3"/>
<dbReference type="Gene3D" id="3.20.20.80">
    <property type="entry name" value="Glycosidases"/>
    <property type="match status" value="1"/>
</dbReference>
<feature type="active site" description="Nucleophile" evidence="19">
    <location>
        <position position="321"/>
    </location>
</feature>
<dbReference type="FunFam" id="3.20.20.80:FF:000026">
    <property type="entry name" value="galactocerebrosidase precursor"/>
    <property type="match status" value="1"/>
</dbReference>
<dbReference type="EMBL" id="JAINUF010000006">
    <property type="protein sequence ID" value="KAJ8356501.1"/>
    <property type="molecule type" value="Genomic_DNA"/>
</dbReference>
<keyword evidence="6" id="KW-0378">Hydrolase</keyword>
<evidence type="ECO:0000256" key="7">
    <source>
        <dbReference type="ARBA" id="ARBA00022919"/>
    </source>
</evidence>
<dbReference type="GO" id="GO:0016020">
    <property type="term" value="C:membrane"/>
    <property type="evidence" value="ECO:0007669"/>
    <property type="project" value="GOC"/>
</dbReference>
<protein>
    <recommendedName>
        <fullName evidence="4">Galactocerebrosidase</fullName>
        <ecNumber evidence="3">3.2.1.46</ecNumber>
    </recommendedName>
    <alternativeName>
        <fullName evidence="15">Galactosylceramidase</fullName>
    </alternativeName>
</protein>
<dbReference type="Gene3D" id="2.60.120.560">
    <property type="entry name" value="Exo-inulinase, domain 1"/>
    <property type="match status" value="1"/>
</dbReference>
<evidence type="ECO:0000256" key="10">
    <source>
        <dbReference type="ARBA" id="ARBA00023157"/>
    </source>
</evidence>
<evidence type="ECO:0000256" key="16">
    <source>
        <dbReference type="ARBA" id="ARBA00033698"/>
    </source>
</evidence>
<comment type="subcellular location">
    <subcellularLocation>
        <location evidence="1">Lysosome</location>
    </subcellularLocation>
</comment>
<evidence type="ECO:0000256" key="17">
    <source>
        <dbReference type="ARBA" id="ARBA00048813"/>
    </source>
</evidence>
<accession>A0A9Q1IX21</accession>
<evidence type="ECO:0000256" key="12">
    <source>
        <dbReference type="ARBA" id="ARBA00023228"/>
    </source>
</evidence>
<sequence length="730" mass="81897">MISSTLFSRIVWVLSYVWYCFAESYVLDDKVGLGRQFDGIGGLSGGGATSRLLVNYAEPYRSQILDYLFKPNFGASLQILKVEIGGDAQTTDGTEPSHMHYENDENYFRGYEWWLMREAKKRNPNITLIGLPWAFPGWVGHGKNWPYDFPDITVYYVVSWIIGAKQYHDLDIDYIGIWNERKFDSTYIKVLRDALDKVGLTSIGIIAADGDWSISSAMAVDPYLNDAIEVIGIIITYTYLYQLSFFFFPAINGKLLRYTLDKSGLERVKIIASDNLWQPISLFILLDPELRNAVEVIGAHYPGTHTVVDALKTEKKLWSSEDYSTYNNDVGGGCWARILNQNYVNGRMTATISWNLIASYYEQLSFGRNGLMTAEEPWSGNYVVESPIWITAHTTQFSQPGWTYLQTVGHLSQGGSYVALTDGKGNLTVIIETMTHDHSICIRPPLPHFNVSSQNTTFQLKGSFRSLSVLQVWQSKFDFKTKNPTFFKQLSPLKISDGTFTLNLETDEVYTLTTITTGKKGSHPVPPASTPFPKTYKDDFNVRNPHFTEAPDFADQTGVFEYYINLTDSGPHVFTLRQVVTQRPVTWASDADQTISIIGDHSWRNLTVTCDVYIEMGKTGGLFIAARVDKGGESVRNAKGVFYWVYADGTYKVTNDIGGQTVLADGLSGTRAGVWHTLTLTIKGQYASGMLDGYPLWKNAVVLGPQNGWAAIGTQTFELAQFDNFVIEAE</sequence>
<dbReference type="Pfam" id="PF17387">
    <property type="entry name" value="Glyco_hydro_59M"/>
    <property type="match status" value="1"/>
</dbReference>
<evidence type="ECO:0000256" key="11">
    <source>
        <dbReference type="ARBA" id="ARBA00023180"/>
    </source>
</evidence>
<evidence type="ECO:0000256" key="5">
    <source>
        <dbReference type="ARBA" id="ARBA00022729"/>
    </source>
</evidence>
<evidence type="ECO:0000313" key="24">
    <source>
        <dbReference type="EMBL" id="KAJ8356501.1"/>
    </source>
</evidence>
<evidence type="ECO:0000313" key="25">
    <source>
        <dbReference type="Proteomes" id="UP001152622"/>
    </source>
</evidence>
<dbReference type="InterPro" id="IPR017853">
    <property type="entry name" value="GH"/>
</dbReference>
<comment type="caution">
    <text evidence="24">The sequence shown here is derived from an EMBL/GenBank/DDBJ whole genome shotgun (WGS) entry which is preliminary data.</text>
</comment>
<comment type="catalytic activity">
    <reaction evidence="14">
        <text>a D-galactosylceramide + H2O = an N-acyl-sphingoid base + D-galactose</text>
        <dbReference type="Rhea" id="RHEA:43412"/>
        <dbReference type="ChEBI" id="CHEBI:4139"/>
        <dbReference type="ChEBI" id="CHEBI:15377"/>
        <dbReference type="ChEBI" id="CHEBI:36498"/>
        <dbReference type="ChEBI" id="CHEBI:83273"/>
    </reaction>
    <physiologicalReaction direction="left-to-right" evidence="14">
        <dbReference type="Rhea" id="RHEA:43413"/>
    </physiologicalReaction>
</comment>
<comment type="function">
    <text evidence="18">Hydrolyzes the galactose ester bonds of glycolipids such as galactosylceramide and galactosylsphingosine.</text>
</comment>
<evidence type="ECO:0000256" key="13">
    <source>
        <dbReference type="ARBA" id="ARBA00023295"/>
    </source>
</evidence>
<dbReference type="SUPFAM" id="SSF51445">
    <property type="entry name" value="(Trans)glycosidases"/>
    <property type="match status" value="1"/>
</dbReference>
<evidence type="ECO:0000256" key="18">
    <source>
        <dbReference type="ARBA" id="ARBA00058861"/>
    </source>
</evidence>
<feature type="domain" description="Glycosyl hydrolase family 59 C-terminal lectin" evidence="23">
    <location>
        <begin position="555"/>
        <end position="729"/>
    </location>
</feature>
<dbReference type="Pfam" id="PF02057">
    <property type="entry name" value="Glyco_hydro_59"/>
    <property type="match status" value="2"/>
</dbReference>
<keyword evidence="8" id="KW-0442">Lipid degradation</keyword>
<comment type="catalytic activity">
    <reaction evidence="17">
        <text>beta-D-galactosyl-(1&lt;-&gt;1)-sphing-4-enine + H2O = sphing-4-enine + D-galactose</text>
        <dbReference type="Rhea" id="RHEA:43908"/>
        <dbReference type="ChEBI" id="CHEBI:4139"/>
        <dbReference type="ChEBI" id="CHEBI:15377"/>
        <dbReference type="ChEBI" id="CHEBI:57756"/>
        <dbReference type="ChEBI" id="CHEBI:57934"/>
    </reaction>
    <physiologicalReaction direction="left-to-right" evidence="17">
        <dbReference type="Rhea" id="RHEA:43909"/>
    </physiologicalReaction>
</comment>
<dbReference type="InterPro" id="IPR049161">
    <property type="entry name" value="GH59_cat"/>
</dbReference>
<dbReference type="AlphaFoldDB" id="A0A9Q1IX21"/>
<dbReference type="FunFam" id="2.60.120.560:FF:000001">
    <property type="entry name" value="galactocerebrosidase precursor"/>
    <property type="match status" value="1"/>
</dbReference>
<evidence type="ECO:0000259" key="21">
    <source>
        <dbReference type="Pfam" id="PF02057"/>
    </source>
</evidence>
<reference evidence="24" key="1">
    <citation type="journal article" date="2023" name="Science">
        <title>Genome structures resolve the early diversification of teleost fishes.</title>
        <authorList>
            <person name="Parey E."/>
            <person name="Louis A."/>
            <person name="Montfort J."/>
            <person name="Bouchez O."/>
            <person name="Roques C."/>
            <person name="Iampietro C."/>
            <person name="Lluch J."/>
            <person name="Castinel A."/>
            <person name="Donnadieu C."/>
            <person name="Desvignes T."/>
            <person name="Floi Bucao C."/>
            <person name="Jouanno E."/>
            <person name="Wen M."/>
            <person name="Mejri S."/>
            <person name="Dirks R."/>
            <person name="Jansen H."/>
            <person name="Henkel C."/>
            <person name="Chen W.J."/>
            <person name="Zahm M."/>
            <person name="Cabau C."/>
            <person name="Klopp C."/>
            <person name="Thompson A.W."/>
            <person name="Robinson-Rechavi M."/>
            <person name="Braasch I."/>
            <person name="Lecointre G."/>
            <person name="Bobe J."/>
            <person name="Postlethwait J.H."/>
            <person name="Berthelot C."/>
            <person name="Roest Crollius H."/>
            <person name="Guiguen Y."/>
        </authorList>
    </citation>
    <scope>NUCLEOTIDE SEQUENCE</scope>
    <source>
        <strain evidence="24">WJC10195</strain>
    </source>
</reference>
<dbReference type="InterPro" id="IPR001286">
    <property type="entry name" value="Glyco_hydro_59"/>
</dbReference>
<keyword evidence="5 20" id="KW-0732">Signal</keyword>
<comment type="similarity">
    <text evidence="2">Belongs to the glycosyl hydrolase 59 family.</text>
</comment>
<keyword evidence="7" id="KW-0746">Sphingolipid metabolism</keyword>
<dbReference type="FunFam" id="3.20.20.70:FF:000091">
    <property type="entry name" value="galactocerebrosidase precursor"/>
    <property type="match status" value="1"/>
</dbReference>
<keyword evidence="13" id="KW-0326">Glycosidase</keyword>
<gene>
    <name evidence="24" type="ORF">SKAU_G00192950</name>
</gene>
<dbReference type="GO" id="GO:0006683">
    <property type="term" value="P:galactosylceramide catabolic process"/>
    <property type="evidence" value="ECO:0007669"/>
    <property type="project" value="InterPro"/>
</dbReference>
<keyword evidence="12" id="KW-0458">Lysosome</keyword>
<feature type="signal peptide" evidence="20">
    <location>
        <begin position="1"/>
        <end position="22"/>
    </location>
</feature>
<feature type="domain" description="Glycosyl hydrolase family 59 catalytic" evidence="21">
    <location>
        <begin position="255"/>
        <end position="396"/>
    </location>
</feature>
<dbReference type="Gene3D" id="3.20.20.70">
    <property type="entry name" value="Aldolase class I"/>
    <property type="match status" value="1"/>
</dbReference>
<evidence type="ECO:0000256" key="1">
    <source>
        <dbReference type="ARBA" id="ARBA00004371"/>
    </source>
</evidence>
<evidence type="ECO:0000256" key="8">
    <source>
        <dbReference type="ARBA" id="ARBA00022963"/>
    </source>
</evidence>
<organism evidence="24 25">
    <name type="scientific">Synaphobranchus kaupii</name>
    <name type="common">Kaup's arrowtooth eel</name>
    <dbReference type="NCBI Taxonomy" id="118154"/>
    <lineage>
        <taxon>Eukaryota</taxon>
        <taxon>Metazoa</taxon>
        <taxon>Chordata</taxon>
        <taxon>Craniata</taxon>
        <taxon>Vertebrata</taxon>
        <taxon>Euteleostomi</taxon>
        <taxon>Actinopterygii</taxon>
        <taxon>Neopterygii</taxon>
        <taxon>Teleostei</taxon>
        <taxon>Anguilliformes</taxon>
        <taxon>Synaphobranchidae</taxon>
        <taxon>Synaphobranchus</taxon>
    </lineage>
</organism>
<evidence type="ECO:0000256" key="9">
    <source>
        <dbReference type="ARBA" id="ARBA00023098"/>
    </source>
</evidence>
<feature type="active site" description="Proton donor/acceptor" evidence="19">
    <location>
        <position position="180"/>
    </location>
</feature>
<dbReference type="GO" id="GO:0005764">
    <property type="term" value="C:lysosome"/>
    <property type="evidence" value="ECO:0007669"/>
    <property type="project" value="UniProtKB-SubCell"/>
</dbReference>
<feature type="chain" id="PRO_5040449601" description="Galactocerebrosidase" evidence="20">
    <location>
        <begin position="23"/>
        <end position="730"/>
    </location>
</feature>